<reference evidence="2 3" key="1">
    <citation type="submission" date="2024-05" db="EMBL/GenBank/DDBJ databases">
        <title>Genome sequence of Ponticoccus litoralis KCCM 90028.</title>
        <authorList>
            <person name="Kim J.M."/>
            <person name="Lee J.K."/>
            <person name="Choi B.J."/>
            <person name="Bayburt H."/>
            <person name="Baek J.H."/>
            <person name="Jeon C.O."/>
        </authorList>
    </citation>
    <scope>NUCLEOTIDE SEQUENCE [LARGE SCALE GENOMIC DNA]</scope>
    <source>
        <strain evidence="2 3">KCCM 90028</strain>
    </source>
</reference>
<sequence length="239" mass="24911">MPLKALFAALFLAGGAAAECPAVLTGAARLLVVTTPGMSAPTGTGQLWKRTPGADWQAVGGPIAMVLGRNGLGWSHDQGALARGSEPIKREGDGRTPAGIFAAGEAFGMGPTLLPEGRRRTLTEGTACVDDPRSPAYNSITTRRLAKGISHEKMWTIPQYRQGMVIRNATDAAKRGGSCIFLHVWRAPGKPTSGCIAAEERHVEAVQLLFDGLPSAVAILPRDGGARIAGCPLPGLARD</sequence>
<dbReference type="EMBL" id="JBDNCH010000002">
    <property type="protein sequence ID" value="MEN9062646.1"/>
    <property type="molecule type" value="Genomic_DNA"/>
</dbReference>
<protein>
    <recommendedName>
        <fullName evidence="4">L,D-peptidoglycan transpeptidase YkuD (ErfK/YbiS/YcfS/YnhG family)</fullName>
    </recommendedName>
</protein>
<dbReference type="RefSeq" id="WP_347167591.1">
    <property type="nucleotide sequence ID" value="NZ_JBDNCH010000002.1"/>
</dbReference>
<organism evidence="2 3">
    <name type="scientific">Ponticoccus litoralis</name>
    <dbReference type="NCBI Taxonomy" id="422297"/>
    <lineage>
        <taxon>Bacteria</taxon>
        <taxon>Pseudomonadati</taxon>
        <taxon>Pseudomonadota</taxon>
        <taxon>Alphaproteobacteria</taxon>
        <taxon>Rhodobacterales</taxon>
        <taxon>Roseobacteraceae</taxon>
        <taxon>Ponticoccus</taxon>
    </lineage>
</organism>
<name>A0AAW9SPZ9_9RHOB</name>
<evidence type="ECO:0008006" key="4">
    <source>
        <dbReference type="Google" id="ProtNLM"/>
    </source>
</evidence>
<comment type="caution">
    <text evidence="2">The sequence shown here is derived from an EMBL/GenBank/DDBJ whole genome shotgun (WGS) entry which is preliminary data.</text>
</comment>
<proteinExistence type="predicted"/>
<dbReference type="PANTHER" id="PTHR38589:SF1">
    <property type="entry name" value="BLR0621 PROTEIN"/>
    <property type="match status" value="1"/>
</dbReference>
<evidence type="ECO:0000313" key="2">
    <source>
        <dbReference type="EMBL" id="MEN9062646.1"/>
    </source>
</evidence>
<feature type="signal peptide" evidence="1">
    <location>
        <begin position="1"/>
        <end position="18"/>
    </location>
</feature>
<dbReference type="Proteomes" id="UP001428774">
    <property type="component" value="Unassembled WGS sequence"/>
</dbReference>
<evidence type="ECO:0000256" key="1">
    <source>
        <dbReference type="SAM" id="SignalP"/>
    </source>
</evidence>
<dbReference type="PANTHER" id="PTHR38589">
    <property type="entry name" value="BLR0621 PROTEIN"/>
    <property type="match status" value="1"/>
</dbReference>
<dbReference type="AlphaFoldDB" id="A0AAW9SPZ9"/>
<keyword evidence="1" id="KW-0732">Signal</keyword>
<gene>
    <name evidence="2" type="ORF">ABFB10_18330</name>
</gene>
<evidence type="ECO:0000313" key="3">
    <source>
        <dbReference type="Proteomes" id="UP001428774"/>
    </source>
</evidence>
<accession>A0AAW9SPZ9</accession>
<keyword evidence="3" id="KW-1185">Reference proteome</keyword>
<feature type="chain" id="PRO_5043679083" description="L,D-peptidoglycan transpeptidase YkuD (ErfK/YbiS/YcfS/YnhG family)" evidence="1">
    <location>
        <begin position="19"/>
        <end position="239"/>
    </location>
</feature>